<name>A0A5C6C4D9_9BACT</name>
<keyword evidence="3" id="KW-0540">Nuclease</keyword>
<comment type="cofactor">
    <cofactor evidence="2">
        <name>Mg(2+)</name>
        <dbReference type="ChEBI" id="CHEBI:18420"/>
    </cofactor>
</comment>
<keyword evidence="6" id="KW-0378">Hydrolase</keyword>
<evidence type="ECO:0000256" key="8">
    <source>
        <dbReference type="ARBA" id="ARBA00023204"/>
    </source>
</evidence>
<evidence type="ECO:0000313" key="12">
    <source>
        <dbReference type="Proteomes" id="UP000319908"/>
    </source>
</evidence>
<sequence>MQNYSLFALLLFACVPGSTSVAAEPVFTVMTWNLEWFFDDSKQGNFSDLAQEKSAPTRGMWNWRRDAVAAAIAGERPSIVALQEVEGPRVLWYLARALDREHALKYEDYAIEGNDRYTEQDVGLLTKAPAEVLSLMMGDVTERMRRTQRYASVPKHLAAIVEVVVDGETETILVVNVHLRSGVTGDQLRAKQAESLNRWIQLWQQPSTHLILLGDFNADSTAGDVDAESELAILLSRGTSDPSDDLVDLLEWVPVTARQTHLLPGKQFDRILVSRSLVEDEPGRLDLCLRGVAVRPELSIRGGPDAADEHWNHYWEIDSASRDLSDHYPFIAEFEIR</sequence>
<dbReference type="PANTHER" id="PTHR15822:SF4">
    <property type="entry name" value="TYROSYL-DNA PHOSPHODIESTERASE 2"/>
    <property type="match status" value="1"/>
</dbReference>
<evidence type="ECO:0000256" key="3">
    <source>
        <dbReference type="ARBA" id="ARBA00022722"/>
    </source>
</evidence>
<keyword evidence="9" id="KW-0732">Signal</keyword>
<dbReference type="SUPFAM" id="SSF56219">
    <property type="entry name" value="DNase I-like"/>
    <property type="match status" value="1"/>
</dbReference>
<keyword evidence="11" id="KW-0255">Endonuclease</keyword>
<organism evidence="11 12">
    <name type="scientific">Allorhodopirellula heiligendammensis</name>
    <dbReference type="NCBI Taxonomy" id="2714739"/>
    <lineage>
        <taxon>Bacteria</taxon>
        <taxon>Pseudomonadati</taxon>
        <taxon>Planctomycetota</taxon>
        <taxon>Planctomycetia</taxon>
        <taxon>Pirellulales</taxon>
        <taxon>Pirellulaceae</taxon>
        <taxon>Allorhodopirellula</taxon>
    </lineage>
</organism>
<evidence type="ECO:0000256" key="4">
    <source>
        <dbReference type="ARBA" id="ARBA00022723"/>
    </source>
</evidence>
<dbReference type="GO" id="GO:0004519">
    <property type="term" value="F:endonuclease activity"/>
    <property type="evidence" value="ECO:0007669"/>
    <property type="project" value="UniProtKB-KW"/>
</dbReference>
<evidence type="ECO:0000256" key="1">
    <source>
        <dbReference type="ARBA" id="ARBA00001936"/>
    </source>
</evidence>
<keyword evidence="4" id="KW-0479">Metal-binding</keyword>
<dbReference type="AlphaFoldDB" id="A0A5C6C4D9"/>
<dbReference type="GO" id="GO:0046872">
    <property type="term" value="F:metal ion binding"/>
    <property type="evidence" value="ECO:0007669"/>
    <property type="project" value="UniProtKB-KW"/>
</dbReference>
<dbReference type="GO" id="GO:0016787">
    <property type="term" value="F:hydrolase activity"/>
    <property type="evidence" value="ECO:0007669"/>
    <property type="project" value="UniProtKB-KW"/>
</dbReference>
<evidence type="ECO:0000259" key="10">
    <source>
        <dbReference type="Pfam" id="PF03372"/>
    </source>
</evidence>
<reference evidence="11 12" key="1">
    <citation type="journal article" date="2020" name="Antonie Van Leeuwenhoek">
        <title>Rhodopirellula heiligendammensis sp. nov., Rhodopirellula pilleata sp. nov., and Rhodopirellula solitaria sp. nov. isolated from natural or artificial marine surfaces in Northern Germany and California, USA, and emended description of the genus Rhodopirellula.</title>
        <authorList>
            <person name="Kallscheuer N."/>
            <person name="Wiegand S."/>
            <person name="Jogler M."/>
            <person name="Boedeker C."/>
            <person name="Peeters S.H."/>
            <person name="Rast P."/>
            <person name="Heuer A."/>
            <person name="Jetten M.S.M."/>
            <person name="Rohde M."/>
            <person name="Jogler C."/>
        </authorList>
    </citation>
    <scope>NUCLEOTIDE SEQUENCE [LARGE SCALE GENOMIC DNA]</scope>
    <source>
        <strain evidence="11 12">Poly21</strain>
    </source>
</reference>
<accession>A0A5C6C4D9</accession>
<keyword evidence="5" id="KW-0227">DNA damage</keyword>
<evidence type="ECO:0000313" key="11">
    <source>
        <dbReference type="EMBL" id="TWU19413.1"/>
    </source>
</evidence>
<dbReference type="InterPro" id="IPR051547">
    <property type="entry name" value="TDP2-like"/>
</dbReference>
<dbReference type="EMBL" id="SJPU01000001">
    <property type="protein sequence ID" value="TWU19413.1"/>
    <property type="molecule type" value="Genomic_DNA"/>
</dbReference>
<keyword evidence="8" id="KW-0234">DNA repair</keyword>
<dbReference type="Proteomes" id="UP000319908">
    <property type="component" value="Unassembled WGS sequence"/>
</dbReference>
<dbReference type="PANTHER" id="PTHR15822">
    <property type="entry name" value="TRAF AND TNF RECEPTOR-ASSOCIATED PROTEIN"/>
    <property type="match status" value="1"/>
</dbReference>
<dbReference type="Gene3D" id="3.60.10.10">
    <property type="entry name" value="Endonuclease/exonuclease/phosphatase"/>
    <property type="match status" value="1"/>
</dbReference>
<feature type="chain" id="PRO_5022661794" evidence="9">
    <location>
        <begin position="24"/>
        <end position="337"/>
    </location>
</feature>
<evidence type="ECO:0000256" key="2">
    <source>
        <dbReference type="ARBA" id="ARBA00001946"/>
    </source>
</evidence>
<evidence type="ECO:0000256" key="5">
    <source>
        <dbReference type="ARBA" id="ARBA00022763"/>
    </source>
</evidence>
<keyword evidence="12" id="KW-1185">Reference proteome</keyword>
<gene>
    <name evidence="11" type="ORF">Poly21_15860</name>
</gene>
<evidence type="ECO:0000256" key="6">
    <source>
        <dbReference type="ARBA" id="ARBA00022801"/>
    </source>
</evidence>
<comment type="caution">
    <text evidence="11">The sequence shown here is derived from an EMBL/GenBank/DDBJ whole genome shotgun (WGS) entry which is preliminary data.</text>
</comment>
<dbReference type="InterPro" id="IPR036691">
    <property type="entry name" value="Endo/exonu/phosph_ase_sf"/>
</dbReference>
<feature type="signal peptide" evidence="9">
    <location>
        <begin position="1"/>
        <end position="23"/>
    </location>
</feature>
<dbReference type="Pfam" id="PF03372">
    <property type="entry name" value="Exo_endo_phos"/>
    <property type="match status" value="1"/>
</dbReference>
<dbReference type="RefSeq" id="WP_302117988.1">
    <property type="nucleotide sequence ID" value="NZ_SJPU01000001.1"/>
</dbReference>
<comment type="cofactor">
    <cofactor evidence="1">
        <name>Mn(2+)</name>
        <dbReference type="ChEBI" id="CHEBI:29035"/>
    </cofactor>
</comment>
<proteinExistence type="predicted"/>
<protein>
    <submittedName>
        <fullName evidence="11">Endonuclease/Exonuclease/phosphatase family protein</fullName>
    </submittedName>
</protein>
<keyword evidence="7" id="KW-0460">Magnesium</keyword>
<feature type="domain" description="Endonuclease/exonuclease/phosphatase" evidence="10">
    <location>
        <begin position="30"/>
        <end position="289"/>
    </location>
</feature>
<evidence type="ECO:0000256" key="9">
    <source>
        <dbReference type="SAM" id="SignalP"/>
    </source>
</evidence>
<evidence type="ECO:0000256" key="7">
    <source>
        <dbReference type="ARBA" id="ARBA00022842"/>
    </source>
</evidence>
<dbReference type="InterPro" id="IPR005135">
    <property type="entry name" value="Endo/exonuclease/phosphatase"/>
</dbReference>
<dbReference type="GO" id="GO:0006281">
    <property type="term" value="P:DNA repair"/>
    <property type="evidence" value="ECO:0007669"/>
    <property type="project" value="UniProtKB-KW"/>
</dbReference>